<evidence type="ECO:0000313" key="3">
    <source>
        <dbReference type="EMBL" id="OAY45772.1"/>
    </source>
</evidence>
<dbReference type="EMBL" id="CM004393">
    <property type="protein sequence ID" value="OAY45771.1"/>
    <property type="molecule type" value="Genomic_DNA"/>
</dbReference>
<name>A0A251KI53_MANES</name>
<evidence type="ECO:0000256" key="2">
    <source>
        <dbReference type="SAM" id="MobiDB-lite"/>
    </source>
</evidence>
<feature type="compositionally biased region" description="Polar residues" evidence="2">
    <location>
        <begin position="88"/>
        <end position="123"/>
    </location>
</feature>
<dbReference type="Proteomes" id="UP000091857">
    <property type="component" value="Chromosome 7"/>
</dbReference>
<proteinExistence type="predicted"/>
<feature type="region of interest" description="Disordered" evidence="2">
    <location>
        <begin position="374"/>
        <end position="442"/>
    </location>
</feature>
<keyword evidence="4" id="KW-1185">Reference proteome</keyword>
<gene>
    <name evidence="3" type="ORF">MANES_07G090100</name>
</gene>
<dbReference type="PANTHER" id="PTHR33701">
    <property type="entry name" value="TRANSMEMBRANE PROTEIN"/>
    <property type="match status" value="1"/>
</dbReference>
<dbReference type="STRING" id="3983.A0A251KI53"/>
<organism evidence="3 4">
    <name type="scientific">Manihot esculenta</name>
    <name type="common">Cassava</name>
    <name type="synonym">Jatropha manihot</name>
    <dbReference type="NCBI Taxonomy" id="3983"/>
    <lineage>
        <taxon>Eukaryota</taxon>
        <taxon>Viridiplantae</taxon>
        <taxon>Streptophyta</taxon>
        <taxon>Embryophyta</taxon>
        <taxon>Tracheophyta</taxon>
        <taxon>Spermatophyta</taxon>
        <taxon>Magnoliopsida</taxon>
        <taxon>eudicotyledons</taxon>
        <taxon>Gunneridae</taxon>
        <taxon>Pentapetalae</taxon>
        <taxon>rosids</taxon>
        <taxon>fabids</taxon>
        <taxon>Malpighiales</taxon>
        <taxon>Euphorbiaceae</taxon>
        <taxon>Crotonoideae</taxon>
        <taxon>Manihoteae</taxon>
        <taxon>Manihot</taxon>
    </lineage>
</organism>
<evidence type="ECO:0000256" key="1">
    <source>
        <dbReference type="SAM" id="Coils"/>
    </source>
</evidence>
<dbReference type="Gramene" id="Manes.07G090100.5.v8.1">
    <property type="protein sequence ID" value="Manes.07G090100.5.v8.1.CDS"/>
    <property type="gene ID" value="Manes.07G090100.v8.1"/>
</dbReference>
<protein>
    <submittedName>
        <fullName evidence="3">Uncharacterized protein</fullName>
    </submittedName>
</protein>
<sequence>MNRSDQEMQDLRTDSGIEDSTAMTIEFLRARLLSERSVSRSARQRADELAKRVAELEEQLRIVSLQRMKAEKATADVLAILEGNGISDISETFDSSSDQDTPSESKVDNSSFQEEENSINSKIRNNEKEELSGSDIDFSPVTSRSLSWKGRKDCPRDLEKFKDISTRRRNNFGSVASSPKHCQGKSCRQIRRKESRSIAEEHKANSIKVDAIEDQVATTSENFPSCPDVKPEMHGGVVKRGEEKMLLEDSLSSCLENGQNTNGNDIDYNVYGGDRDMEKALEHQAQLIGRYEEMEKAQTEWEEKFRENNNSTPDSCDPGNHSDITEERDEIKGPATHSAATIASQTHELRSDVEDFNKIQPSGFLPSSHVDAASLEERERESSSTHVSKSSTQDFAFPLVMEKQNQDSHENNCHPPSHIPRHDSVSHGSYDSPGSQYVPSFSSTTSSHLSKVKGSENELYALVPQKTSDVVGGVLEALKAAKQSLQQRVPLVSVSVGKSAEPSLPATMLRDKGQIPVGCAGLFRIPTDFLVEDKARANFISPSSRLSLGNYYPNTGVPAAASNLLVSTPYLESKSSLSTQDQFLSSQYIGSGSSIPTQKPYFDPYLDTGVPSSSRYAYPSYPINASYPDLMPRIPSREALSASLPGRTVRMPNTNHFSFIDDNIRPNTYR</sequence>
<dbReference type="OrthoDB" id="1939754at2759"/>
<dbReference type="Gramene" id="Manes.07G090100.3.v8.1">
    <property type="protein sequence ID" value="Manes.07G090100.3.v8.1.CDS"/>
    <property type="gene ID" value="Manes.07G090100.v8.1"/>
</dbReference>
<dbReference type="PANTHER" id="PTHR33701:SF3">
    <property type="entry name" value="TRANSCRIPTIONAL REGULATOR ATRX"/>
    <property type="match status" value="1"/>
</dbReference>
<feature type="region of interest" description="Disordered" evidence="2">
    <location>
        <begin position="88"/>
        <end position="153"/>
    </location>
</feature>
<feature type="coiled-coil region" evidence="1">
    <location>
        <begin position="39"/>
        <end position="73"/>
    </location>
</feature>
<keyword evidence="1" id="KW-0175">Coiled coil</keyword>
<dbReference type="Gramene" id="Manes.07G090100.4.v8.1">
    <property type="protein sequence ID" value="Manes.07G090100.4.v8.1.CDS"/>
    <property type="gene ID" value="Manes.07G090100.v8.1"/>
</dbReference>
<evidence type="ECO:0000313" key="4">
    <source>
        <dbReference type="Proteomes" id="UP000091857"/>
    </source>
</evidence>
<reference evidence="3 4" key="1">
    <citation type="submission" date="2016-02" db="EMBL/GenBank/DDBJ databases">
        <title>WGS assembly of Manihot esculenta.</title>
        <authorList>
            <person name="Bredeson J.V."/>
            <person name="Prochnik S.E."/>
            <person name="Lyons J.B."/>
            <person name="Schmutz J."/>
            <person name="Grimwood J."/>
            <person name="Vrebalov J."/>
            <person name="Bart R.S."/>
            <person name="Amuge T."/>
            <person name="Ferguson M.E."/>
            <person name="Green R."/>
            <person name="Putnam N."/>
            <person name="Stites J."/>
            <person name="Rounsley S."/>
            <person name="Rokhsar D.S."/>
        </authorList>
    </citation>
    <scope>NUCLEOTIDE SEQUENCE [LARGE SCALE GENOMIC DNA]</scope>
    <source>
        <strain evidence="4">cv. AM560-2</strain>
        <tissue evidence="3">Leaf</tissue>
    </source>
</reference>
<dbReference type="EMBL" id="CM004393">
    <property type="protein sequence ID" value="OAY45772.1"/>
    <property type="molecule type" value="Genomic_DNA"/>
</dbReference>
<accession>A0A251KI53</accession>
<feature type="compositionally biased region" description="Basic and acidic residues" evidence="2">
    <location>
        <begin position="298"/>
        <end position="307"/>
    </location>
</feature>
<dbReference type="AlphaFoldDB" id="A0A251KI53"/>
<feature type="region of interest" description="Disordered" evidence="2">
    <location>
        <begin position="298"/>
        <end position="325"/>
    </location>
</feature>